<evidence type="ECO:0000313" key="2">
    <source>
        <dbReference type="EMBL" id="MPY38508.1"/>
    </source>
</evidence>
<evidence type="ECO:0000313" key="3">
    <source>
        <dbReference type="Proteomes" id="UP000326979"/>
    </source>
</evidence>
<feature type="region of interest" description="Disordered" evidence="1">
    <location>
        <begin position="285"/>
        <end position="307"/>
    </location>
</feature>
<evidence type="ECO:0000256" key="1">
    <source>
        <dbReference type="SAM" id="MobiDB-lite"/>
    </source>
</evidence>
<dbReference type="RefSeq" id="WP_152779190.1">
    <property type="nucleotide sequence ID" value="NZ_BAABEQ010000029.1"/>
</dbReference>
<dbReference type="Proteomes" id="UP000326979">
    <property type="component" value="Unassembled WGS sequence"/>
</dbReference>
<sequence>MHLEDIISSPYARVERDRNSGTYSIVVMSEQPGNGDTIQVFRVPLPSGRGPGEASEPVEDSELDALVCNAAEDVLLDASYELTSAWRVVGDGCYAVGVTIPDSVFEQQNERIRAAAAAVEGLEPVDWSEAEALFETAEITPEGDLGSTYELDEWLEKDVNVAFYRTADGRLLARPVDRFERPSTKLFSARFRSASLVSVFPNPHPVQTVLDRSQEDHEDQGDIDESDHCFEHEDGMEAGTGMLSRRCGWTRTCPGHPCSTSTPAGHGSSFWQPCTTGIPRNCAGTTGCSYEGTPSPSTRVPDRTPAN</sequence>
<keyword evidence="3" id="KW-1185">Reference proteome</keyword>
<comment type="caution">
    <text evidence="2">The sequence shown here is derived from an EMBL/GenBank/DDBJ whole genome shotgun (WGS) entry which is preliminary data.</text>
</comment>
<name>A0A5N8VWS7_9ACTN</name>
<organism evidence="2 3">
    <name type="scientific">Streptomyces phyllanthi</name>
    <dbReference type="NCBI Taxonomy" id="1803180"/>
    <lineage>
        <taxon>Bacteria</taxon>
        <taxon>Bacillati</taxon>
        <taxon>Actinomycetota</taxon>
        <taxon>Actinomycetes</taxon>
        <taxon>Kitasatosporales</taxon>
        <taxon>Streptomycetaceae</taxon>
        <taxon>Streptomyces</taxon>
    </lineage>
</organism>
<dbReference type="OrthoDB" id="9816424at2"/>
<dbReference type="AlphaFoldDB" id="A0A5N8VWS7"/>
<feature type="compositionally biased region" description="Polar residues" evidence="1">
    <location>
        <begin position="285"/>
        <end position="298"/>
    </location>
</feature>
<dbReference type="EMBL" id="VJZE01000002">
    <property type="protein sequence ID" value="MPY38508.1"/>
    <property type="molecule type" value="Genomic_DNA"/>
</dbReference>
<protein>
    <submittedName>
        <fullName evidence="2">Uncharacterized protein</fullName>
    </submittedName>
</protein>
<gene>
    <name evidence="2" type="ORF">FNH04_00565</name>
</gene>
<reference evidence="2 3" key="1">
    <citation type="submission" date="2019-07" db="EMBL/GenBank/DDBJ databases">
        <title>New species of Amycolatopsis and Streptomyces.</title>
        <authorList>
            <person name="Duangmal K."/>
            <person name="Teo W.F.A."/>
            <person name="Lipun K."/>
        </authorList>
    </citation>
    <scope>NUCLEOTIDE SEQUENCE [LARGE SCALE GENOMIC DNA]</scope>
    <source>
        <strain evidence="2 3">TISTR 2346</strain>
    </source>
</reference>
<accession>A0A5N8VWS7</accession>
<proteinExistence type="predicted"/>